<dbReference type="EMBL" id="JABZMK010000022">
    <property type="protein sequence ID" value="MBF1129392.1"/>
    <property type="molecule type" value="Genomic_DNA"/>
</dbReference>
<feature type="chain" id="PRO_5038993706" evidence="1">
    <location>
        <begin position="20"/>
        <end position="294"/>
    </location>
</feature>
<protein>
    <submittedName>
        <fullName evidence="3">MBL fold metallo-hydrolase</fullName>
    </submittedName>
</protein>
<dbReference type="PANTHER" id="PTHR30619:SF1">
    <property type="entry name" value="RECOMBINATION PROTEIN 2"/>
    <property type="match status" value="1"/>
</dbReference>
<evidence type="ECO:0000313" key="3">
    <source>
        <dbReference type="EMBL" id="MBF1129392.1"/>
    </source>
</evidence>
<dbReference type="CDD" id="cd07731">
    <property type="entry name" value="ComA-like_MBL-fold"/>
    <property type="match status" value="1"/>
</dbReference>
<evidence type="ECO:0000313" key="4">
    <source>
        <dbReference type="Proteomes" id="UP000757890"/>
    </source>
</evidence>
<feature type="domain" description="Metallo-beta-lactamase" evidence="2">
    <location>
        <begin position="49"/>
        <end position="248"/>
    </location>
</feature>
<dbReference type="InterPro" id="IPR036866">
    <property type="entry name" value="RibonucZ/Hydroxyglut_hydro"/>
</dbReference>
<dbReference type="PANTHER" id="PTHR30619">
    <property type="entry name" value="DNA INTERNALIZATION/COMPETENCE PROTEIN COMEC/REC2"/>
    <property type="match status" value="1"/>
</dbReference>
<dbReference type="SMART" id="SM00849">
    <property type="entry name" value="Lactamase_B"/>
    <property type="match status" value="1"/>
</dbReference>
<dbReference type="Proteomes" id="UP000757890">
    <property type="component" value="Unassembled WGS sequence"/>
</dbReference>
<dbReference type="Gene3D" id="3.60.15.10">
    <property type="entry name" value="Ribonuclease Z/Hydroxyacylglutathione hydrolase-like"/>
    <property type="match status" value="1"/>
</dbReference>
<dbReference type="Pfam" id="PF00753">
    <property type="entry name" value="Lactamase_B"/>
    <property type="match status" value="1"/>
</dbReference>
<dbReference type="InterPro" id="IPR035681">
    <property type="entry name" value="ComA-like_MBL"/>
</dbReference>
<dbReference type="InterPro" id="IPR052159">
    <property type="entry name" value="Competence_DNA_uptake"/>
</dbReference>
<comment type="caution">
    <text evidence="3">The sequence shown here is derived from an EMBL/GenBank/DDBJ whole genome shotgun (WGS) entry which is preliminary data.</text>
</comment>
<dbReference type="InterPro" id="IPR001279">
    <property type="entry name" value="Metallo-B-lactamas"/>
</dbReference>
<reference evidence="3" key="1">
    <citation type="submission" date="2020-04" db="EMBL/GenBank/DDBJ databases">
        <title>Deep metagenomics examines the oral microbiome during advanced dental caries in children, revealing novel taxa and co-occurrences with host molecules.</title>
        <authorList>
            <person name="Baker J.L."/>
            <person name="Morton J.T."/>
            <person name="Dinis M."/>
            <person name="Alvarez R."/>
            <person name="Tran N.C."/>
            <person name="Knight R."/>
            <person name="Edlund A."/>
        </authorList>
    </citation>
    <scope>NUCLEOTIDE SEQUENCE</scope>
    <source>
        <strain evidence="3">JCVI_32_bin.14</strain>
    </source>
</reference>
<organism evidence="3 4">
    <name type="scientific">Dialister invisus</name>
    <dbReference type="NCBI Taxonomy" id="218538"/>
    <lineage>
        <taxon>Bacteria</taxon>
        <taxon>Bacillati</taxon>
        <taxon>Bacillota</taxon>
        <taxon>Negativicutes</taxon>
        <taxon>Veillonellales</taxon>
        <taxon>Veillonellaceae</taxon>
        <taxon>Dialister</taxon>
    </lineage>
</organism>
<dbReference type="PROSITE" id="PS51257">
    <property type="entry name" value="PROKAR_LIPOPROTEIN"/>
    <property type="match status" value="1"/>
</dbReference>
<sequence length="294" mass="32449">MKRFIKYFLCLLISLCVFAGTGCGFDVFGSGSGTAADAPLIIRMLDIGQGDAILIERNGKFALIDTGDVEHRPRMAEYLRKYGVKKVDTVIITHPHGDHIGGMFSVFANAEIRQVYDNGVPTSLSTYKTYRKILDKRKIPRRTLRGGEKIQLLDGVPFTVVGPLENSNARGENSRQNNESIVGLLKYGNFTMLFTGDAEAEEEASILKSGADVKSIVLKAGHHGSKTSSTEEFLHAVSPKAVFISCGAGNNYGHPSRQTMKRLEKWGIDVYRTDRQGTITLTTDGKRYEITKEH</sequence>
<dbReference type="AlphaFoldDB" id="A0A930FR51"/>
<dbReference type="SUPFAM" id="SSF56281">
    <property type="entry name" value="Metallo-hydrolase/oxidoreductase"/>
    <property type="match status" value="1"/>
</dbReference>
<name>A0A930FR51_9FIRM</name>
<keyword evidence="1" id="KW-0732">Signal</keyword>
<evidence type="ECO:0000256" key="1">
    <source>
        <dbReference type="SAM" id="SignalP"/>
    </source>
</evidence>
<accession>A0A930FR51</accession>
<proteinExistence type="predicted"/>
<gene>
    <name evidence="3" type="ORF">HXL70_05020</name>
</gene>
<evidence type="ECO:0000259" key="2">
    <source>
        <dbReference type="SMART" id="SM00849"/>
    </source>
</evidence>
<feature type="signal peptide" evidence="1">
    <location>
        <begin position="1"/>
        <end position="19"/>
    </location>
</feature>